<dbReference type="PANTHER" id="PTHR27005">
    <property type="entry name" value="WALL-ASSOCIATED RECEPTOR KINASE-LIKE 21"/>
    <property type="match status" value="1"/>
</dbReference>
<evidence type="ECO:0000256" key="3">
    <source>
        <dbReference type="ARBA" id="ARBA00022741"/>
    </source>
</evidence>
<evidence type="ECO:0000256" key="8">
    <source>
        <dbReference type="PROSITE-ProRule" id="PRU10141"/>
    </source>
</evidence>
<comment type="similarity">
    <text evidence="9">Belongs to the protein kinase superfamily.</text>
</comment>
<keyword evidence="14" id="KW-1185">Reference proteome</keyword>
<keyword evidence="1 9" id="KW-0723">Serine/threonine-protein kinase</keyword>
<evidence type="ECO:0000256" key="9">
    <source>
        <dbReference type="RuleBase" id="RU000304"/>
    </source>
</evidence>
<dbReference type="CDD" id="cd00054">
    <property type="entry name" value="EGF_CA"/>
    <property type="match status" value="1"/>
</dbReference>
<dbReference type="EnsemblPlants" id="LPERR11G19970.1">
    <property type="protein sequence ID" value="LPERR11G19970.1"/>
    <property type="gene ID" value="LPERR11G19970"/>
</dbReference>
<dbReference type="PANTHER" id="PTHR27005:SF468">
    <property type="entry name" value="OS01G0310500 PROTEIN"/>
    <property type="match status" value="1"/>
</dbReference>
<dbReference type="InterPro" id="IPR000719">
    <property type="entry name" value="Prot_kinase_dom"/>
</dbReference>
<evidence type="ECO:0000256" key="2">
    <source>
        <dbReference type="ARBA" id="ARBA00022679"/>
    </source>
</evidence>
<sequence length="475" mass="53140">MTFAQRFERGVPLVLDWAIRNNGTCSSPTPSGGKNGKQQTSACVSVNSHCVNATNGLDIDECKENPCIGGTCHDTEGGFECKCNFGRRRDSEDDNACQPVLTKPAIVAIATLCAISILAIILLFLHMEREKRKLRDFFQKNDGQLLKTMGIKIFKKKEIDRITNNYGKILGKGGFGLVYMGITDSKQQVAVKCPNPISVDPARQKDFTNEVTIQSQISHKNVVRLLGCCLETNIPMLVYEFIPKGSLHDVLHGNSDDSNVVAKSTLSLQVRLGIAIESTEALNYMHSSASQKIIHGDVKSSNILLDENFTPKVSDFGISRLLSIDKHHTKFVIGDANYMDPIYMKTGLLTEKSDVYSFGVVLLELITRKKARYDGNKSLSLTFVKSYMTECRAREMFDEEITCNTEDINCLEMISRIAVECLQEDVDKRPTMKEVLEYLHLARKEWMQRQGKISCDQADEIAIDYSPLTHHSYPA</sequence>
<dbReference type="PROSITE" id="PS01187">
    <property type="entry name" value="EGF_CA"/>
    <property type="match status" value="1"/>
</dbReference>
<dbReference type="Gene3D" id="3.30.200.20">
    <property type="entry name" value="Phosphorylase Kinase, domain 1"/>
    <property type="match status" value="1"/>
</dbReference>
<dbReference type="PROSITE" id="PS50026">
    <property type="entry name" value="EGF_3"/>
    <property type="match status" value="1"/>
</dbReference>
<evidence type="ECO:0000256" key="5">
    <source>
        <dbReference type="ARBA" id="ARBA00022840"/>
    </source>
</evidence>
<protein>
    <recommendedName>
        <fullName evidence="15">Protein kinase domain-containing protein</fullName>
    </recommendedName>
</protein>
<dbReference type="SMART" id="SM00220">
    <property type="entry name" value="S_TKc"/>
    <property type="match status" value="1"/>
</dbReference>
<dbReference type="InterPro" id="IPR001245">
    <property type="entry name" value="Ser-Thr/Tyr_kinase_cat_dom"/>
</dbReference>
<dbReference type="SMART" id="SM00179">
    <property type="entry name" value="EGF_CA"/>
    <property type="match status" value="1"/>
</dbReference>
<dbReference type="Pfam" id="PF07714">
    <property type="entry name" value="PK_Tyr_Ser-Thr"/>
    <property type="match status" value="1"/>
</dbReference>
<dbReference type="Gene3D" id="2.10.25.10">
    <property type="entry name" value="Laminin"/>
    <property type="match status" value="1"/>
</dbReference>
<dbReference type="PROSITE" id="PS50011">
    <property type="entry name" value="PROTEIN_KINASE_DOM"/>
    <property type="match status" value="1"/>
</dbReference>
<dbReference type="eggNOG" id="ENOG502QQPF">
    <property type="taxonomic scope" value="Eukaryota"/>
</dbReference>
<dbReference type="InterPro" id="IPR000152">
    <property type="entry name" value="EGF-type_Asp/Asn_hydroxyl_site"/>
</dbReference>
<keyword evidence="4" id="KW-0418">Kinase</keyword>
<dbReference type="GO" id="GO:0005524">
    <property type="term" value="F:ATP binding"/>
    <property type="evidence" value="ECO:0007669"/>
    <property type="project" value="UniProtKB-UniRule"/>
</dbReference>
<dbReference type="Gramene" id="LPERR11G19970.1">
    <property type="protein sequence ID" value="LPERR11G19970.1"/>
    <property type="gene ID" value="LPERR11G19970"/>
</dbReference>
<dbReference type="InterPro" id="IPR045274">
    <property type="entry name" value="WAK-like"/>
</dbReference>
<comment type="caution">
    <text evidence="7">Lacks conserved residue(s) required for the propagation of feature annotation.</text>
</comment>
<dbReference type="STRING" id="77586.A0A0D9XVK9"/>
<dbReference type="PROSITE" id="PS00108">
    <property type="entry name" value="PROTEIN_KINASE_ST"/>
    <property type="match status" value="1"/>
</dbReference>
<dbReference type="Proteomes" id="UP000032180">
    <property type="component" value="Chromosome 11"/>
</dbReference>
<dbReference type="GO" id="GO:0005509">
    <property type="term" value="F:calcium ion binding"/>
    <property type="evidence" value="ECO:0007669"/>
    <property type="project" value="InterPro"/>
</dbReference>
<keyword evidence="10" id="KW-0472">Membrane</keyword>
<feature type="transmembrane region" description="Helical" evidence="10">
    <location>
        <begin position="105"/>
        <end position="125"/>
    </location>
</feature>
<dbReference type="SUPFAM" id="SSF56112">
    <property type="entry name" value="Protein kinase-like (PK-like)"/>
    <property type="match status" value="1"/>
</dbReference>
<evidence type="ECO:0000259" key="11">
    <source>
        <dbReference type="PROSITE" id="PS50011"/>
    </source>
</evidence>
<evidence type="ECO:0008006" key="15">
    <source>
        <dbReference type="Google" id="ProtNLM"/>
    </source>
</evidence>
<dbReference type="GO" id="GO:0004674">
    <property type="term" value="F:protein serine/threonine kinase activity"/>
    <property type="evidence" value="ECO:0007669"/>
    <property type="project" value="UniProtKB-KW"/>
</dbReference>
<keyword evidence="10" id="KW-1133">Transmembrane helix</keyword>
<evidence type="ECO:0000256" key="7">
    <source>
        <dbReference type="PROSITE-ProRule" id="PRU00076"/>
    </source>
</evidence>
<dbReference type="FunFam" id="1.10.510.10:FF:000606">
    <property type="entry name" value="Wall-associated receptor kinase 3"/>
    <property type="match status" value="1"/>
</dbReference>
<dbReference type="GO" id="GO:0005886">
    <property type="term" value="C:plasma membrane"/>
    <property type="evidence" value="ECO:0007669"/>
    <property type="project" value="TreeGrafter"/>
</dbReference>
<evidence type="ECO:0000256" key="10">
    <source>
        <dbReference type="SAM" id="Phobius"/>
    </source>
</evidence>
<keyword evidence="7" id="KW-0245">EGF-like domain</keyword>
<reference evidence="14" key="2">
    <citation type="submission" date="2013-12" db="EMBL/GenBank/DDBJ databases">
        <authorList>
            <person name="Yu Y."/>
            <person name="Lee S."/>
            <person name="de Baynast K."/>
            <person name="Wissotski M."/>
            <person name="Liu L."/>
            <person name="Talag J."/>
            <person name="Goicoechea J."/>
            <person name="Angelova A."/>
            <person name="Jetty R."/>
            <person name="Kudrna D."/>
            <person name="Golser W."/>
            <person name="Rivera L."/>
            <person name="Zhang J."/>
            <person name="Wing R."/>
        </authorList>
    </citation>
    <scope>NUCLEOTIDE SEQUENCE</scope>
</reference>
<evidence type="ECO:0000256" key="6">
    <source>
        <dbReference type="ARBA" id="ARBA00023157"/>
    </source>
</evidence>
<evidence type="ECO:0000259" key="12">
    <source>
        <dbReference type="PROSITE" id="PS50026"/>
    </source>
</evidence>
<feature type="domain" description="Protein kinase" evidence="11">
    <location>
        <begin position="164"/>
        <end position="447"/>
    </location>
</feature>
<dbReference type="PROSITE" id="PS00010">
    <property type="entry name" value="ASX_HYDROXYL"/>
    <property type="match status" value="1"/>
</dbReference>
<dbReference type="InterPro" id="IPR008271">
    <property type="entry name" value="Ser/Thr_kinase_AS"/>
</dbReference>
<keyword evidence="2" id="KW-0808">Transferase</keyword>
<evidence type="ECO:0000256" key="4">
    <source>
        <dbReference type="ARBA" id="ARBA00022777"/>
    </source>
</evidence>
<evidence type="ECO:0000256" key="1">
    <source>
        <dbReference type="ARBA" id="ARBA00022527"/>
    </source>
</evidence>
<keyword evidence="3 8" id="KW-0547">Nucleotide-binding</keyword>
<evidence type="ECO:0000313" key="14">
    <source>
        <dbReference type="Proteomes" id="UP000032180"/>
    </source>
</evidence>
<name>A0A0D9XVK9_9ORYZ</name>
<dbReference type="InterPro" id="IPR018097">
    <property type="entry name" value="EGF_Ca-bd_CS"/>
</dbReference>
<dbReference type="InterPro" id="IPR011009">
    <property type="entry name" value="Kinase-like_dom_sf"/>
</dbReference>
<dbReference type="PROSITE" id="PS00107">
    <property type="entry name" value="PROTEIN_KINASE_ATP"/>
    <property type="match status" value="1"/>
</dbReference>
<dbReference type="AlphaFoldDB" id="A0A0D9XVK9"/>
<reference evidence="13" key="3">
    <citation type="submission" date="2015-04" db="UniProtKB">
        <authorList>
            <consortium name="EnsemblPlants"/>
        </authorList>
    </citation>
    <scope>IDENTIFICATION</scope>
</reference>
<dbReference type="FunFam" id="3.30.200.20:FF:000337">
    <property type="entry name" value="Wall-associated receptor kinase 3"/>
    <property type="match status" value="1"/>
</dbReference>
<keyword evidence="10" id="KW-0812">Transmembrane</keyword>
<dbReference type="GO" id="GO:0007166">
    <property type="term" value="P:cell surface receptor signaling pathway"/>
    <property type="evidence" value="ECO:0007669"/>
    <property type="project" value="InterPro"/>
</dbReference>
<proteinExistence type="inferred from homology"/>
<dbReference type="InterPro" id="IPR017441">
    <property type="entry name" value="Protein_kinase_ATP_BS"/>
</dbReference>
<keyword evidence="6 7" id="KW-1015">Disulfide bond</keyword>
<feature type="binding site" evidence="8">
    <location>
        <position position="192"/>
    </location>
    <ligand>
        <name>ATP</name>
        <dbReference type="ChEBI" id="CHEBI:30616"/>
    </ligand>
</feature>
<feature type="disulfide bond" evidence="7">
    <location>
        <begin position="62"/>
        <end position="72"/>
    </location>
</feature>
<dbReference type="InterPro" id="IPR000742">
    <property type="entry name" value="EGF"/>
</dbReference>
<feature type="domain" description="EGF-like" evidence="12">
    <location>
        <begin position="58"/>
        <end position="93"/>
    </location>
</feature>
<dbReference type="Gene3D" id="1.10.510.10">
    <property type="entry name" value="Transferase(Phosphotransferase) domain 1"/>
    <property type="match status" value="1"/>
</dbReference>
<dbReference type="HOGENOM" id="CLU_000288_21_4_1"/>
<reference evidence="13 14" key="1">
    <citation type="submission" date="2012-08" db="EMBL/GenBank/DDBJ databases">
        <title>Oryza genome evolution.</title>
        <authorList>
            <person name="Wing R.A."/>
        </authorList>
    </citation>
    <scope>NUCLEOTIDE SEQUENCE</scope>
</reference>
<evidence type="ECO:0000313" key="13">
    <source>
        <dbReference type="EnsemblPlants" id="LPERR11G19970.1"/>
    </source>
</evidence>
<keyword evidence="5 8" id="KW-0067">ATP-binding</keyword>
<accession>A0A0D9XVK9</accession>
<organism evidence="13 14">
    <name type="scientific">Leersia perrieri</name>
    <dbReference type="NCBI Taxonomy" id="77586"/>
    <lineage>
        <taxon>Eukaryota</taxon>
        <taxon>Viridiplantae</taxon>
        <taxon>Streptophyta</taxon>
        <taxon>Embryophyta</taxon>
        <taxon>Tracheophyta</taxon>
        <taxon>Spermatophyta</taxon>
        <taxon>Magnoliopsida</taxon>
        <taxon>Liliopsida</taxon>
        <taxon>Poales</taxon>
        <taxon>Poaceae</taxon>
        <taxon>BOP clade</taxon>
        <taxon>Oryzoideae</taxon>
        <taxon>Oryzeae</taxon>
        <taxon>Oryzinae</taxon>
        <taxon>Leersia</taxon>
    </lineage>
</organism>
<dbReference type="InterPro" id="IPR001881">
    <property type="entry name" value="EGF-like_Ca-bd_dom"/>
</dbReference>